<dbReference type="Pfam" id="PF02978">
    <property type="entry name" value="SRP_SPB"/>
    <property type="match status" value="1"/>
</dbReference>
<evidence type="ECO:0000256" key="5">
    <source>
        <dbReference type="ARBA" id="ARBA00022741"/>
    </source>
</evidence>
<dbReference type="PROSITE" id="PS00300">
    <property type="entry name" value="SRP54"/>
    <property type="match status" value="1"/>
</dbReference>
<dbReference type="STRING" id="1037660.A0A066VCW4"/>
<dbReference type="Pfam" id="PF02881">
    <property type="entry name" value="SRP54_N"/>
    <property type="match status" value="1"/>
</dbReference>
<dbReference type="SMART" id="SM00963">
    <property type="entry name" value="SRP54_N"/>
    <property type="match status" value="1"/>
</dbReference>
<dbReference type="Pfam" id="PF00448">
    <property type="entry name" value="SRP54"/>
    <property type="match status" value="1"/>
</dbReference>
<dbReference type="Gene3D" id="3.40.50.300">
    <property type="entry name" value="P-loop containing nucleotide triphosphate hydrolases"/>
    <property type="match status" value="1"/>
</dbReference>
<keyword evidence="4" id="KW-0963">Cytoplasm</keyword>
<dbReference type="GO" id="GO:0003924">
    <property type="term" value="F:GTPase activity"/>
    <property type="evidence" value="ECO:0007669"/>
    <property type="project" value="InterPro"/>
</dbReference>
<keyword evidence="9" id="KW-0342">GTP-binding</keyword>
<dbReference type="OMA" id="MTIFVMD"/>
<dbReference type="GO" id="GO:0005786">
    <property type="term" value="C:signal recognition particle, endoplasmic reticulum targeting"/>
    <property type="evidence" value="ECO:0007669"/>
    <property type="project" value="UniProtKB-KW"/>
</dbReference>
<keyword evidence="11" id="KW-0687">Ribonucleoprotein</keyword>
<proteinExistence type="inferred from homology"/>
<dbReference type="EC" id="3.6.5.4" evidence="13"/>
<keyword evidence="7" id="KW-0256">Endoplasmic reticulum</keyword>
<evidence type="ECO:0000256" key="3">
    <source>
        <dbReference type="ARBA" id="ARBA00005450"/>
    </source>
</evidence>
<dbReference type="NCBIfam" id="TIGR01425">
    <property type="entry name" value="SRP54_euk"/>
    <property type="match status" value="1"/>
</dbReference>
<dbReference type="InterPro" id="IPR027417">
    <property type="entry name" value="P-loop_NTPase"/>
</dbReference>
<dbReference type="InterPro" id="IPR042101">
    <property type="entry name" value="SRP54_N_sf"/>
</dbReference>
<accession>A0A066VCW4</accession>
<reference evidence="16 17" key="1">
    <citation type="submission" date="2014-05" db="EMBL/GenBank/DDBJ databases">
        <title>Draft genome sequence of a rare smut relative, Tilletiaria anomala UBC 951.</title>
        <authorList>
            <consortium name="DOE Joint Genome Institute"/>
            <person name="Toome M."/>
            <person name="Kuo A."/>
            <person name="Henrissat B."/>
            <person name="Lipzen A."/>
            <person name="Tritt A."/>
            <person name="Yoshinaga Y."/>
            <person name="Zane M."/>
            <person name="Barry K."/>
            <person name="Grigoriev I.V."/>
            <person name="Spatafora J.W."/>
            <person name="Aimea M.C."/>
        </authorList>
    </citation>
    <scope>NUCLEOTIDE SEQUENCE [LARGE SCALE GENOMIC DNA]</scope>
    <source>
        <strain evidence="16 17">UBC 951</strain>
    </source>
</reference>
<dbReference type="GO" id="GO:0030942">
    <property type="term" value="F:endoplasmic reticulum signal peptide binding"/>
    <property type="evidence" value="ECO:0007669"/>
    <property type="project" value="TreeGrafter"/>
</dbReference>
<dbReference type="GO" id="GO:0005525">
    <property type="term" value="F:GTP binding"/>
    <property type="evidence" value="ECO:0007669"/>
    <property type="project" value="UniProtKB-KW"/>
</dbReference>
<dbReference type="Gene3D" id="1.10.260.30">
    <property type="entry name" value="Signal recognition particle, SRP54 subunit, M-domain"/>
    <property type="match status" value="1"/>
</dbReference>
<dbReference type="CDD" id="cd17875">
    <property type="entry name" value="SRP54_G"/>
    <property type="match status" value="1"/>
</dbReference>
<evidence type="ECO:0000256" key="12">
    <source>
        <dbReference type="ARBA" id="ARBA00034905"/>
    </source>
</evidence>
<evidence type="ECO:0000256" key="7">
    <source>
        <dbReference type="ARBA" id="ARBA00022824"/>
    </source>
</evidence>
<dbReference type="InterPro" id="IPR022941">
    <property type="entry name" value="SRP54"/>
</dbReference>
<keyword evidence="8" id="KW-0694">RNA-binding</keyword>
<evidence type="ECO:0000259" key="15">
    <source>
        <dbReference type="PROSITE" id="PS00300"/>
    </source>
</evidence>
<evidence type="ECO:0000256" key="6">
    <source>
        <dbReference type="ARBA" id="ARBA00022801"/>
    </source>
</evidence>
<keyword evidence="10" id="KW-0733">Signal recognition particle</keyword>
<dbReference type="HAMAP" id="MF_00306">
    <property type="entry name" value="SRP54"/>
    <property type="match status" value="1"/>
</dbReference>
<dbReference type="RefSeq" id="XP_013240615.1">
    <property type="nucleotide sequence ID" value="XM_013385161.1"/>
</dbReference>
<comment type="subcellular location">
    <subcellularLocation>
        <location evidence="2">Cytoplasm</location>
    </subcellularLocation>
    <subcellularLocation>
        <location evidence="1">Endoplasmic reticulum</location>
    </subcellularLocation>
</comment>
<dbReference type="GO" id="GO:0006616">
    <property type="term" value="P:SRP-dependent cotranslational protein targeting to membrane, translocation"/>
    <property type="evidence" value="ECO:0007669"/>
    <property type="project" value="TreeGrafter"/>
</dbReference>
<dbReference type="InterPro" id="IPR036225">
    <property type="entry name" value="SRP/SRP_N"/>
</dbReference>
<dbReference type="InterPro" id="IPR004125">
    <property type="entry name" value="Signal_recog_particle_SRP54_M"/>
</dbReference>
<dbReference type="GO" id="GO:0005829">
    <property type="term" value="C:cytosol"/>
    <property type="evidence" value="ECO:0007669"/>
    <property type="project" value="TreeGrafter"/>
</dbReference>
<evidence type="ECO:0000256" key="11">
    <source>
        <dbReference type="ARBA" id="ARBA00023274"/>
    </source>
</evidence>
<dbReference type="InterPro" id="IPR003593">
    <property type="entry name" value="AAA+_ATPase"/>
</dbReference>
<dbReference type="GeneID" id="25263033"/>
<evidence type="ECO:0000256" key="13">
    <source>
        <dbReference type="ARBA" id="ARBA00035672"/>
    </source>
</evidence>
<comment type="catalytic activity">
    <reaction evidence="14">
        <text>GTP + H2O = GDP + phosphate + H(+)</text>
        <dbReference type="Rhea" id="RHEA:19669"/>
        <dbReference type="ChEBI" id="CHEBI:15377"/>
        <dbReference type="ChEBI" id="CHEBI:15378"/>
        <dbReference type="ChEBI" id="CHEBI:37565"/>
        <dbReference type="ChEBI" id="CHEBI:43474"/>
        <dbReference type="ChEBI" id="CHEBI:58189"/>
        <dbReference type="EC" id="3.6.5.4"/>
    </reaction>
    <physiologicalReaction direction="left-to-right" evidence="14">
        <dbReference type="Rhea" id="RHEA:19670"/>
    </physiologicalReaction>
</comment>
<dbReference type="InterPro" id="IPR000897">
    <property type="entry name" value="SRP54_GTPase_dom"/>
</dbReference>
<dbReference type="InParanoid" id="A0A066VCW4"/>
<dbReference type="GO" id="GO:0005783">
    <property type="term" value="C:endoplasmic reticulum"/>
    <property type="evidence" value="ECO:0007669"/>
    <property type="project" value="UniProtKB-SubCell"/>
</dbReference>
<dbReference type="GO" id="GO:0008312">
    <property type="term" value="F:7S RNA binding"/>
    <property type="evidence" value="ECO:0007669"/>
    <property type="project" value="InterPro"/>
</dbReference>
<dbReference type="SUPFAM" id="SSF52540">
    <property type="entry name" value="P-loop containing nucleoside triphosphate hydrolases"/>
    <property type="match status" value="1"/>
</dbReference>
<dbReference type="SUPFAM" id="SSF47446">
    <property type="entry name" value="Signal peptide-binding domain"/>
    <property type="match status" value="1"/>
</dbReference>
<dbReference type="OrthoDB" id="10250817at2759"/>
<dbReference type="SUPFAM" id="SSF47364">
    <property type="entry name" value="Domain of the SRP/SRP receptor G-proteins"/>
    <property type="match status" value="1"/>
</dbReference>
<keyword evidence="5" id="KW-0547">Nucleotide-binding</keyword>
<dbReference type="PANTHER" id="PTHR11564">
    <property type="entry name" value="SIGNAL RECOGNITION PARTICLE 54K PROTEIN SRP54"/>
    <property type="match status" value="1"/>
</dbReference>
<dbReference type="FunCoup" id="A0A066VCW4">
    <property type="interactions" value="481"/>
</dbReference>
<dbReference type="InterPro" id="IPR006325">
    <property type="entry name" value="SRP54_euk"/>
</dbReference>
<protein>
    <recommendedName>
        <fullName evidence="13">signal-recognition-particle GTPase</fullName>
        <ecNumber evidence="13">3.6.5.4</ecNumber>
    </recommendedName>
    <alternativeName>
        <fullName evidence="12">Signal recognition particle 54 kDa protein homolog</fullName>
    </alternativeName>
</protein>
<evidence type="ECO:0000256" key="10">
    <source>
        <dbReference type="ARBA" id="ARBA00023135"/>
    </source>
</evidence>
<evidence type="ECO:0000256" key="4">
    <source>
        <dbReference type="ARBA" id="ARBA00022490"/>
    </source>
</evidence>
<organism evidence="16 17">
    <name type="scientific">Tilletiaria anomala (strain ATCC 24038 / CBS 436.72 / UBC 951)</name>
    <dbReference type="NCBI Taxonomy" id="1037660"/>
    <lineage>
        <taxon>Eukaryota</taxon>
        <taxon>Fungi</taxon>
        <taxon>Dikarya</taxon>
        <taxon>Basidiomycota</taxon>
        <taxon>Ustilaginomycotina</taxon>
        <taxon>Exobasidiomycetes</taxon>
        <taxon>Georgefischeriales</taxon>
        <taxon>Tilletiariaceae</taxon>
        <taxon>Tilletiaria</taxon>
    </lineage>
</organism>
<dbReference type="HOGENOM" id="CLU_009301_6_1_1"/>
<keyword evidence="17" id="KW-1185">Reference proteome</keyword>
<comment type="similarity">
    <text evidence="3">Belongs to the GTP-binding SRP family. SRP54 subfamily.</text>
</comment>
<dbReference type="InterPro" id="IPR013822">
    <property type="entry name" value="Signal_recog_particl_SRP54_hlx"/>
</dbReference>
<dbReference type="SMART" id="SM00962">
    <property type="entry name" value="SRP54"/>
    <property type="match status" value="1"/>
</dbReference>
<dbReference type="SMART" id="SM00382">
    <property type="entry name" value="AAA"/>
    <property type="match status" value="1"/>
</dbReference>
<dbReference type="InterPro" id="IPR036891">
    <property type="entry name" value="Signal_recog_part_SRP54_M_sf"/>
</dbReference>
<dbReference type="Gene3D" id="1.20.120.140">
    <property type="entry name" value="Signal recognition particle SRP54, nucleotide-binding domain"/>
    <property type="match status" value="1"/>
</dbReference>
<evidence type="ECO:0000256" key="14">
    <source>
        <dbReference type="ARBA" id="ARBA00048157"/>
    </source>
</evidence>
<evidence type="ECO:0000256" key="2">
    <source>
        <dbReference type="ARBA" id="ARBA00004496"/>
    </source>
</evidence>
<evidence type="ECO:0000256" key="8">
    <source>
        <dbReference type="ARBA" id="ARBA00022884"/>
    </source>
</evidence>
<sequence>MVLSDLGRRINNAFSELNRVPTIDDKAVDALLKTVCAALLESDVNVRLVSSLRDRVRGSVKEQLNAKDKNAEQMSEMQRKNVVQKAVYDHLVLLVDPGVEAFKPTKGKPNVIMFVGLQGSGKTTSCTKLALYYQKRGFKTGLVCADTFRAGAFDQLKQNASKARIPFYGSYTETDPVAIAGAGVKSFKASKFEIIIVDTSGRHKQESELFNEMVMISDAVKPDQTIMVLDASIGQAAEAQSKAFKEAAGYGAILVTKLDGHAKGGGAISAVAATKTPIIFIGTGEHITDLEPFRAQPFISKMLGMGDMAGLMDKVQEVTMQNPERQKEMMKKIEEGGTFSIRDWREQIGNIMSMGPLSKLAGMIPGMGQMMGQGGDDEAGNKMKRMLYITDSMTREELDSDGSLFTAPIESPGASNAQVAEKISKELTAQQQQNDKPGRKKKKQVRVRMTARALRVAKGSGTSVREVEEFLVQYKMVAGMVKKMGGKAGWLKQMQGRGGAGGRTSGAPPPLPPGVSREQIMQMQNSLPPEIKAQLRQPGGREKLIQQIQSGTMPPGLADLAGGFGGGIGGFPGLGALGNIFGGGAGGMPDMTQMQQMMQQMGGGGMANMMRNMMGGGGTAPL</sequence>
<feature type="domain" description="SRP54-type proteins GTP-binding" evidence="15">
    <location>
        <begin position="277"/>
        <end position="290"/>
    </location>
</feature>
<name>A0A066VCW4_TILAU</name>
<evidence type="ECO:0000313" key="16">
    <source>
        <dbReference type="EMBL" id="KDN38143.1"/>
    </source>
</evidence>
<evidence type="ECO:0000256" key="9">
    <source>
        <dbReference type="ARBA" id="ARBA00023134"/>
    </source>
</evidence>
<keyword evidence="6" id="KW-0378">Hydrolase</keyword>
<evidence type="ECO:0000313" key="17">
    <source>
        <dbReference type="Proteomes" id="UP000027361"/>
    </source>
</evidence>
<comment type="caution">
    <text evidence="16">The sequence shown here is derived from an EMBL/GenBank/DDBJ whole genome shotgun (WGS) entry which is preliminary data.</text>
</comment>
<dbReference type="EMBL" id="JMSN01000123">
    <property type="protein sequence ID" value="KDN38143.1"/>
    <property type="molecule type" value="Genomic_DNA"/>
</dbReference>
<dbReference type="PANTHER" id="PTHR11564:SF5">
    <property type="entry name" value="SIGNAL RECOGNITION PARTICLE SUBUNIT SRP54"/>
    <property type="match status" value="1"/>
</dbReference>
<gene>
    <name evidence="16" type="ORF">K437DRAFT_240251</name>
</gene>
<evidence type="ECO:0000256" key="1">
    <source>
        <dbReference type="ARBA" id="ARBA00004240"/>
    </source>
</evidence>
<dbReference type="FunFam" id="3.40.50.300:FF:000022">
    <property type="entry name" value="Signal recognition particle 54 kDa subunit"/>
    <property type="match status" value="1"/>
</dbReference>
<dbReference type="Proteomes" id="UP000027361">
    <property type="component" value="Unassembled WGS sequence"/>
</dbReference>
<dbReference type="AlphaFoldDB" id="A0A066VCW4"/>